<keyword evidence="9 15" id="KW-0521">NADP</keyword>
<evidence type="ECO:0000256" key="15">
    <source>
        <dbReference type="HAMAP-Rule" id="MF_02121"/>
    </source>
</evidence>
<keyword evidence="18" id="KW-1185">Reference proteome</keyword>
<evidence type="ECO:0000259" key="16">
    <source>
        <dbReference type="SMART" id="SM00859"/>
    </source>
</evidence>
<feature type="domain" description="Semialdehyde dehydrogenase NAD-binding" evidence="16">
    <location>
        <begin position="25"/>
        <end position="140"/>
    </location>
</feature>
<feature type="binding site" evidence="15">
    <location>
        <position position="346"/>
    </location>
    <ligand>
        <name>NADP(+)</name>
        <dbReference type="ChEBI" id="CHEBI:58349"/>
    </ligand>
</feature>
<dbReference type="HAMAP" id="MF_02121">
    <property type="entry name" value="ASADH"/>
    <property type="match status" value="1"/>
</dbReference>
<evidence type="ECO:0000256" key="13">
    <source>
        <dbReference type="ARBA" id="ARBA00023167"/>
    </source>
</evidence>
<dbReference type="Pfam" id="PF01118">
    <property type="entry name" value="Semialdhyde_dh"/>
    <property type="match status" value="1"/>
</dbReference>
<feature type="binding site" evidence="15">
    <location>
        <position position="120"/>
    </location>
    <ligand>
        <name>phosphate</name>
        <dbReference type="ChEBI" id="CHEBI:43474"/>
    </ligand>
</feature>
<dbReference type="Pfam" id="PF02774">
    <property type="entry name" value="Semialdhyde_dhC"/>
    <property type="match status" value="1"/>
</dbReference>
<evidence type="ECO:0000256" key="5">
    <source>
        <dbReference type="ARBA" id="ARBA00011738"/>
    </source>
</evidence>
<feature type="binding site" evidence="15">
    <location>
        <position position="270"/>
    </location>
    <ligand>
        <name>substrate</name>
    </ligand>
</feature>
<evidence type="ECO:0000256" key="12">
    <source>
        <dbReference type="ARBA" id="ARBA00023154"/>
    </source>
</evidence>
<evidence type="ECO:0000256" key="6">
    <source>
        <dbReference type="ARBA" id="ARBA00013120"/>
    </source>
</evidence>
<feature type="active site" description="Acyl-thioester intermediate" evidence="15">
    <location>
        <position position="150"/>
    </location>
</feature>
<evidence type="ECO:0000256" key="14">
    <source>
        <dbReference type="ARBA" id="ARBA00047891"/>
    </source>
</evidence>
<comment type="similarity">
    <text evidence="4 15">Belongs to the aspartate-semialdehyde dehydrogenase family.</text>
</comment>
<evidence type="ECO:0000256" key="4">
    <source>
        <dbReference type="ARBA" id="ARBA00010584"/>
    </source>
</evidence>
<dbReference type="RefSeq" id="WP_268918653.1">
    <property type="nucleotide sequence ID" value="NZ_JAPTMY010000054.1"/>
</dbReference>
<dbReference type="PANTHER" id="PTHR46278:SF2">
    <property type="entry name" value="ASPARTATE-SEMIALDEHYDE DEHYDROGENASE"/>
    <property type="match status" value="1"/>
</dbReference>
<dbReference type="Gene3D" id="3.40.50.720">
    <property type="entry name" value="NAD(P)-binding Rossmann-like Domain"/>
    <property type="match status" value="1"/>
</dbReference>
<dbReference type="InterPro" id="IPR000534">
    <property type="entry name" value="Semialdehyde_DH_NAD-bd"/>
</dbReference>
<comment type="catalytic activity">
    <reaction evidence="14 15">
        <text>L-aspartate 4-semialdehyde + phosphate + NADP(+) = 4-phospho-L-aspartate + NADPH + H(+)</text>
        <dbReference type="Rhea" id="RHEA:24284"/>
        <dbReference type="ChEBI" id="CHEBI:15378"/>
        <dbReference type="ChEBI" id="CHEBI:43474"/>
        <dbReference type="ChEBI" id="CHEBI:57535"/>
        <dbReference type="ChEBI" id="CHEBI:57783"/>
        <dbReference type="ChEBI" id="CHEBI:58349"/>
        <dbReference type="ChEBI" id="CHEBI:537519"/>
        <dbReference type="EC" id="1.2.1.11"/>
    </reaction>
</comment>
<accession>A0ABT4IDM8</accession>
<keyword evidence="11 15" id="KW-0560">Oxidoreductase</keyword>
<dbReference type="SUPFAM" id="SSF51735">
    <property type="entry name" value="NAD(P)-binding Rossmann-fold domains"/>
    <property type="match status" value="1"/>
</dbReference>
<organism evidence="17 18">
    <name type="scientific">Actinomyces israelii</name>
    <dbReference type="NCBI Taxonomy" id="1659"/>
    <lineage>
        <taxon>Bacteria</taxon>
        <taxon>Bacillati</taxon>
        <taxon>Actinomycetota</taxon>
        <taxon>Actinomycetes</taxon>
        <taxon>Actinomycetales</taxon>
        <taxon>Actinomycetaceae</taxon>
        <taxon>Actinomyces</taxon>
    </lineage>
</organism>
<reference evidence="17" key="1">
    <citation type="submission" date="2022-10" db="EMBL/GenBank/DDBJ databases">
        <title>Genome sequence of Actinomyces israelii ATCC 10048.</title>
        <authorList>
            <person name="Watt R.M."/>
            <person name="Tong W.M."/>
        </authorList>
    </citation>
    <scope>NUCLEOTIDE SEQUENCE</scope>
    <source>
        <strain evidence="17">ATCC 10048</strain>
    </source>
</reference>
<feature type="active site" description="Proton acceptor" evidence="15">
    <location>
        <position position="277"/>
    </location>
</feature>
<dbReference type="SMART" id="SM00859">
    <property type="entry name" value="Semialdhyde_dh"/>
    <property type="match status" value="1"/>
</dbReference>
<proteinExistence type="inferred from homology"/>
<dbReference type="GO" id="GO:0004073">
    <property type="term" value="F:aspartate-semialdehyde dehydrogenase activity"/>
    <property type="evidence" value="ECO:0007669"/>
    <property type="project" value="UniProtKB-EC"/>
</dbReference>
<feature type="binding site" evidence="15">
    <location>
        <begin position="60"/>
        <end position="61"/>
    </location>
    <ligand>
        <name>NADP(+)</name>
        <dbReference type="ChEBI" id="CHEBI:58349"/>
    </ligand>
</feature>
<evidence type="ECO:0000256" key="10">
    <source>
        <dbReference type="ARBA" id="ARBA00022915"/>
    </source>
</evidence>
<comment type="pathway">
    <text evidence="1 15">Amino-acid biosynthesis; L-methionine biosynthesis via de novo pathway; L-homoserine from L-aspartate: step 2/3.</text>
</comment>
<dbReference type="NCBIfam" id="NF011456">
    <property type="entry name" value="PRK14874.1"/>
    <property type="match status" value="1"/>
</dbReference>
<comment type="subunit">
    <text evidence="5 15">Homodimer.</text>
</comment>
<dbReference type="SUPFAM" id="SSF55347">
    <property type="entry name" value="Glyceraldehyde-3-phosphate dehydrogenase-like, C-terminal domain"/>
    <property type="match status" value="1"/>
</dbReference>
<evidence type="ECO:0000256" key="9">
    <source>
        <dbReference type="ARBA" id="ARBA00022857"/>
    </source>
</evidence>
<dbReference type="EMBL" id="JAPTMY010000054">
    <property type="protein sequence ID" value="MCZ0859444.1"/>
    <property type="molecule type" value="Genomic_DNA"/>
</dbReference>
<dbReference type="EC" id="1.2.1.11" evidence="6 15"/>
<dbReference type="InterPro" id="IPR036291">
    <property type="entry name" value="NAD(P)-bd_dom_sf"/>
</dbReference>
<dbReference type="Proteomes" id="UP001072034">
    <property type="component" value="Unassembled WGS sequence"/>
</dbReference>
<evidence type="ECO:0000256" key="1">
    <source>
        <dbReference type="ARBA" id="ARBA00005021"/>
    </source>
</evidence>
<comment type="caution">
    <text evidence="17">The sequence shown here is derived from an EMBL/GenBank/DDBJ whole genome shotgun (WGS) entry which is preliminary data.</text>
</comment>
<comment type="pathway">
    <text evidence="2 15">Amino-acid biosynthesis; L-lysine biosynthesis via DAP pathway; (S)-tetrahydrodipicolinate from L-aspartate: step 2/4.</text>
</comment>
<keyword evidence="8 15" id="KW-0791">Threonine biosynthesis</keyword>
<evidence type="ECO:0000256" key="11">
    <source>
        <dbReference type="ARBA" id="ARBA00023002"/>
    </source>
</evidence>
<comment type="function">
    <text evidence="15">Catalyzes the NADPH-dependent formation of L-aspartate-semialdehyde (L-ASA) by the reductive dephosphorylation of L-aspartyl-4-phosphate.</text>
</comment>
<dbReference type="InterPro" id="IPR005986">
    <property type="entry name" value="Asp_semialdehyde_DH_beta"/>
</dbReference>
<feature type="binding site" evidence="15">
    <location>
        <begin position="180"/>
        <end position="181"/>
    </location>
    <ligand>
        <name>NADP(+)</name>
        <dbReference type="ChEBI" id="CHEBI:58349"/>
    </ligand>
</feature>
<keyword evidence="7 15" id="KW-0028">Amino-acid biosynthesis</keyword>
<evidence type="ECO:0000313" key="18">
    <source>
        <dbReference type="Proteomes" id="UP001072034"/>
    </source>
</evidence>
<evidence type="ECO:0000256" key="8">
    <source>
        <dbReference type="ARBA" id="ARBA00022697"/>
    </source>
</evidence>
<evidence type="ECO:0000256" key="7">
    <source>
        <dbReference type="ARBA" id="ARBA00022605"/>
    </source>
</evidence>
<dbReference type="Gene3D" id="3.30.360.10">
    <property type="entry name" value="Dihydrodipicolinate Reductase, domain 2"/>
    <property type="match status" value="1"/>
</dbReference>
<feature type="binding site" evidence="15">
    <location>
        <position position="177"/>
    </location>
    <ligand>
        <name>substrate</name>
    </ligand>
</feature>
<dbReference type="InterPro" id="IPR012280">
    <property type="entry name" value="Semialdhyde_DH_dimer_dom"/>
</dbReference>
<dbReference type="PIRSF" id="PIRSF000148">
    <property type="entry name" value="ASA_dh"/>
    <property type="match status" value="1"/>
</dbReference>
<comment type="caution">
    <text evidence="15">Lacks conserved residue(s) required for the propagation of feature annotation.</text>
</comment>
<dbReference type="CDD" id="cd02316">
    <property type="entry name" value="VcASADH2_like_N"/>
    <property type="match status" value="1"/>
</dbReference>
<keyword evidence="12 15" id="KW-0457">Lysine biosynthesis</keyword>
<evidence type="ECO:0000256" key="2">
    <source>
        <dbReference type="ARBA" id="ARBA00005076"/>
    </source>
</evidence>
<dbReference type="PANTHER" id="PTHR46278">
    <property type="entry name" value="DEHYDROGENASE, PUTATIVE-RELATED"/>
    <property type="match status" value="1"/>
</dbReference>
<protein>
    <recommendedName>
        <fullName evidence="6 15">Aspartate-semialdehyde dehydrogenase</fullName>
        <shortName evidence="15">ASA dehydrogenase</shortName>
        <shortName evidence="15">ASADH</shortName>
        <ecNumber evidence="6 15">1.2.1.11</ecNumber>
    </recommendedName>
    <alternativeName>
        <fullName evidence="15">Aspartate-beta-semialdehyde dehydrogenase</fullName>
    </alternativeName>
</protein>
<name>A0ABT4IDM8_9ACTO</name>
<evidence type="ECO:0000256" key="3">
    <source>
        <dbReference type="ARBA" id="ARBA00005097"/>
    </source>
</evidence>
<evidence type="ECO:0000313" key="17">
    <source>
        <dbReference type="EMBL" id="MCZ0859444.1"/>
    </source>
</evidence>
<comment type="pathway">
    <text evidence="3 15">Amino-acid biosynthesis; L-threonine biosynthesis; L-threonine from L-aspartate: step 2/5.</text>
</comment>
<dbReference type="NCBIfam" id="TIGR01296">
    <property type="entry name" value="asd_B"/>
    <property type="match status" value="1"/>
</dbReference>
<keyword evidence="10 15" id="KW-0220">Diaminopimelate biosynthesis</keyword>
<sequence>MSTQDTQSTQHRPVNEYVGPADGVAVAVVGATGQVGRVMRAMLAERGFPARAVRFFSSARSAGTVVDFRGAAVEVEDVATADPAGIDVAVFSAGGAASREHAPRFAAAGAVVVDNSSAWRRDPQVPLVVSEVNPRALRERPKGIIANPNCTTMAIMPALKALHDEAGLVRFFASTYQAVSGSGRAGVAELAGQVRAVADKDMEALAGDGRAVAFPAPGVYVDTIAFNAVAWAGSDAGDGSGETDEEQKLRNESRRILGIPDLAVSGTCVRIPVFSGHGVSVNAEFAREIGPERARELLAAAPGVTCQDVPSPLKSAGRDGTFVGRVRADQGFAPGRGIAFFAVGDNLRKGAALNAVELAELVAAELRA</sequence>
<feature type="binding site" evidence="15">
    <location>
        <begin position="32"/>
        <end position="35"/>
    </location>
    <ligand>
        <name>NADP(+)</name>
        <dbReference type="ChEBI" id="CHEBI:58349"/>
    </ligand>
</feature>
<gene>
    <name evidence="15" type="primary">asd</name>
    <name evidence="17" type="ORF">OHJ16_15525</name>
</gene>
<keyword evidence="13 15" id="KW-0486">Methionine biosynthesis</keyword>
<dbReference type="InterPro" id="IPR012080">
    <property type="entry name" value="Asp_semialdehyde_DH"/>
</dbReference>